<organism evidence="2 3">
    <name type="scientific">Spirosoma terrae</name>
    <dbReference type="NCBI Taxonomy" id="1968276"/>
    <lineage>
        <taxon>Bacteria</taxon>
        <taxon>Pseudomonadati</taxon>
        <taxon>Bacteroidota</taxon>
        <taxon>Cytophagia</taxon>
        <taxon>Cytophagales</taxon>
        <taxon>Cytophagaceae</taxon>
        <taxon>Spirosoma</taxon>
    </lineage>
</organism>
<dbReference type="RefSeq" id="WP_163945194.1">
    <property type="nucleotide sequence ID" value="NZ_JAAFZH010000002.1"/>
</dbReference>
<accession>A0A6L9L6F3</accession>
<name>A0A6L9L6F3_9BACT</name>
<evidence type="ECO:0000313" key="3">
    <source>
        <dbReference type="Proteomes" id="UP000474175"/>
    </source>
</evidence>
<feature type="transmembrane region" description="Helical" evidence="1">
    <location>
        <begin position="195"/>
        <end position="212"/>
    </location>
</feature>
<protein>
    <submittedName>
        <fullName evidence="2">Uncharacterized protein</fullName>
    </submittedName>
</protein>
<dbReference type="EMBL" id="JAAFZH010000002">
    <property type="protein sequence ID" value="NDU94731.1"/>
    <property type="molecule type" value="Genomic_DNA"/>
</dbReference>
<proteinExistence type="predicted"/>
<dbReference type="Proteomes" id="UP000474175">
    <property type="component" value="Unassembled WGS sequence"/>
</dbReference>
<keyword evidence="3" id="KW-1185">Reference proteome</keyword>
<reference evidence="2 3" key="1">
    <citation type="submission" date="2020-02" db="EMBL/GenBank/DDBJ databases">
        <title>Draft genome sequence of two Spirosoma agri KCTC 52727 and Spirosoma terrae KCTC 52035.</title>
        <authorList>
            <person name="Rojas J."/>
            <person name="Ambika Manirajan B."/>
            <person name="Suarez C."/>
            <person name="Ratering S."/>
            <person name="Schnell S."/>
        </authorList>
    </citation>
    <scope>NUCLEOTIDE SEQUENCE [LARGE SCALE GENOMIC DNA]</scope>
    <source>
        <strain evidence="2 3">KCTC 52035</strain>
    </source>
</reference>
<evidence type="ECO:0000256" key="1">
    <source>
        <dbReference type="SAM" id="Phobius"/>
    </source>
</evidence>
<keyword evidence="1" id="KW-1133">Transmembrane helix</keyword>
<keyword evidence="1" id="KW-0472">Membrane</keyword>
<evidence type="ECO:0000313" key="2">
    <source>
        <dbReference type="EMBL" id="NDU94731.1"/>
    </source>
</evidence>
<dbReference type="AlphaFoldDB" id="A0A6L9L6F3"/>
<comment type="caution">
    <text evidence="2">The sequence shown here is derived from an EMBL/GenBank/DDBJ whole genome shotgun (WGS) entry which is preliminary data.</text>
</comment>
<gene>
    <name evidence="2" type="ORF">GK108_07590</name>
</gene>
<sequence length="218" mass="24581">MAYLNTTYSGTPDFQDPDVIIAKLPGFWPWQAWRNIYLPDEIRDQIRKQNADAISTTDAVKVAYKGTTDSEREAWINERINAINERVKFIKTRTDQLLSRLQSQSADSYNAFSKIVTSALSLVPVVGSAITLISNQANTAQAIEQLKVQSLIQAYADDLKQLATIRNQLLADLVKIGTTDTTTDPTNNAATAVPTWYYFAGFALLLLFFLWLKNRNRR</sequence>
<keyword evidence="1" id="KW-0812">Transmembrane</keyword>